<dbReference type="PANTHER" id="PTHR47683">
    <property type="entry name" value="PSEUDOURIDINE SYNTHASE FAMILY PROTEIN-RELATED"/>
    <property type="match status" value="1"/>
</dbReference>
<dbReference type="PROSITE" id="PS01149">
    <property type="entry name" value="PSI_RSU"/>
    <property type="match status" value="1"/>
</dbReference>
<dbReference type="CDD" id="cd00165">
    <property type="entry name" value="S4"/>
    <property type="match status" value="1"/>
</dbReference>
<comment type="similarity">
    <text evidence="1">Belongs to the pseudouridine synthase RsuA family.</text>
</comment>
<evidence type="ECO:0000259" key="3">
    <source>
        <dbReference type="SMART" id="SM00363"/>
    </source>
</evidence>
<dbReference type="GO" id="GO:0001522">
    <property type="term" value="P:pseudouridine synthesis"/>
    <property type="evidence" value="ECO:0007669"/>
    <property type="project" value="InterPro"/>
</dbReference>
<protein>
    <submittedName>
        <fullName evidence="4">Unannotated protein</fullName>
    </submittedName>
</protein>
<dbReference type="GO" id="GO:0003723">
    <property type="term" value="F:RNA binding"/>
    <property type="evidence" value="ECO:0007669"/>
    <property type="project" value="InterPro"/>
</dbReference>
<dbReference type="Pfam" id="PF01479">
    <property type="entry name" value="S4"/>
    <property type="match status" value="1"/>
</dbReference>
<dbReference type="GO" id="GO:0006364">
    <property type="term" value="P:rRNA processing"/>
    <property type="evidence" value="ECO:0007669"/>
    <property type="project" value="UniProtKB-ARBA"/>
</dbReference>
<dbReference type="SUPFAM" id="SSF55174">
    <property type="entry name" value="Alpha-L RNA-binding motif"/>
    <property type="match status" value="1"/>
</dbReference>
<dbReference type="SMART" id="SM00363">
    <property type="entry name" value="S4"/>
    <property type="match status" value="1"/>
</dbReference>
<dbReference type="AlphaFoldDB" id="A0A6J6F7P8"/>
<dbReference type="InterPro" id="IPR000748">
    <property type="entry name" value="PsdUridine_synth_RsuA/RluB/E/F"/>
</dbReference>
<dbReference type="Gene3D" id="3.10.290.10">
    <property type="entry name" value="RNA-binding S4 domain"/>
    <property type="match status" value="1"/>
</dbReference>
<dbReference type="InterPro" id="IPR042092">
    <property type="entry name" value="PsdUridine_s_RsuA/RluB/E/F_cat"/>
</dbReference>
<dbReference type="InterPro" id="IPR006145">
    <property type="entry name" value="PsdUridine_synth_RsuA/RluA"/>
</dbReference>
<dbReference type="InterPro" id="IPR036986">
    <property type="entry name" value="S4_RNA-bd_sf"/>
</dbReference>
<dbReference type="FunFam" id="3.10.290.10:FF:000003">
    <property type="entry name" value="Pseudouridine synthase"/>
    <property type="match status" value="1"/>
</dbReference>
<dbReference type="Gene3D" id="3.30.70.580">
    <property type="entry name" value="Pseudouridine synthase I, catalytic domain, N-terminal subdomain"/>
    <property type="match status" value="1"/>
</dbReference>
<dbReference type="Pfam" id="PF00849">
    <property type="entry name" value="PseudoU_synth_2"/>
    <property type="match status" value="1"/>
</dbReference>
<name>A0A6J6F7P8_9ZZZZ</name>
<dbReference type="PROSITE" id="PS50889">
    <property type="entry name" value="S4"/>
    <property type="match status" value="1"/>
</dbReference>
<evidence type="ECO:0000313" key="4">
    <source>
        <dbReference type="EMBL" id="CAB4584750.1"/>
    </source>
</evidence>
<dbReference type="InterPro" id="IPR020094">
    <property type="entry name" value="TruA/RsuA/RluB/E/F_N"/>
</dbReference>
<dbReference type="InterPro" id="IPR020103">
    <property type="entry name" value="PsdUridine_synth_cat_dom_sf"/>
</dbReference>
<dbReference type="InterPro" id="IPR050343">
    <property type="entry name" value="RsuA_PseudoU_synthase"/>
</dbReference>
<dbReference type="NCBIfam" id="TIGR00093">
    <property type="entry name" value="pseudouridine synthase"/>
    <property type="match status" value="1"/>
</dbReference>
<dbReference type="PANTHER" id="PTHR47683:SF2">
    <property type="entry name" value="RNA-BINDING S4 DOMAIN-CONTAINING PROTEIN"/>
    <property type="match status" value="1"/>
</dbReference>
<keyword evidence="2" id="KW-0413">Isomerase</keyword>
<dbReference type="InterPro" id="IPR002942">
    <property type="entry name" value="S4_RNA-bd"/>
</dbReference>
<dbReference type="SUPFAM" id="SSF55120">
    <property type="entry name" value="Pseudouridine synthase"/>
    <property type="match status" value="1"/>
</dbReference>
<dbReference type="Gene3D" id="3.30.70.1560">
    <property type="entry name" value="Alpha-L RNA-binding motif"/>
    <property type="match status" value="1"/>
</dbReference>
<evidence type="ECO:0000256" key="1">
    <source>
        <dbReference type="ARBA" id="ARBA00008348"/>
    </source>
</evidence>
<accession>A0A6J6F7P8</accession>
<sequence length="259" mass="27936">MTALPVSTMSTDRLQKVLAAAGVASRRASEILIAQGRVTVNGETVTEPGSRVDPEIDRITVDGEPIQSDVSKRYVMLNKPTGVVSSLADDRGRRDLRDFVSGYDERLFNVGRLDFETSGLLILTNDGDAAHVLAHPSFEVAKTYLAKVSGLVKGSTLREMKDGIELEDGPIAVDRVSIIGEPSRGQTLLEISLHSGRNRIVRRLCEAIGHPVIELHRKSFGPLSLGSLSLGDSRDLTKVEVGQVLALARDSDGEEAARV</sequence>
<evidence type="ECO:0000256" key="2">
    <source>
        <dbReference type="ARBA" id="ARBA00023235"/>
    </source>
</evidence>
<dbReference type="GO" id="GO:0009982">
    <property type="term" value="F:pseudouridine synthase activity"/>
    <property type="evidence" value="ECO:0007669"/>
    <property type="project" value="InterPro"/>
</dbReference>
<dbReference type="EMBL" id="CAEZTZ010000059">
    <property type="protein sequence ID" value="CAB4584750.1"/>
    <property type="molecule type" value="Genomic_DNA"/>
</dbReference>
<feature type="domain" description="RNA-binding S4" evidence="3">
    <location>
        <begin position="12"/>
        <end position="71"/>
    </location>
</feature>
<dbReference type="InterPro" id="IPR018496">
    <property type="entry name" value="PsdUridine_synth_RsuA/RluB_CS"/>
</dbReference>
<reference evidence="4" key="1">
    <citation type="submission" date="2020-05" db="EMBL/GenBank/DDBJ databases">
        <authorList>
            <person name="Chiriac C."/>
            <person name="Salcher M."/>
            <person name="Ghai R."/>
            <person name="Kavagutti S V."/>
        </authorList>
    </citation>
    <scope>NUCLEOTIDE SEQUENCE</scope>
</reference>
<proteinExistence type="inferred from homology"/>
<dbReference type="CDD" id="cd02870">
    <property type="entry name" value="PseudoU_synth_RsuA_like"/>
    <property type="match status" value="1"/>
</dbReference>
<organism evidence="4">
    <name type="scientific">freshwater metagenome</name>
    <dbReference type="NCBI Taxonomy" id="449393"/>
    <lineage>
        <taxon>unclassified sequences</taxon>
        <taxon>metagenomes</taxon>
        <taxon>ecological metagenomes</taxon>
    </lineage>
</organism>
<gene>
    <name evidence="4" type="ORF">UFOPK1767_00554</name>
</gene>